<dbReference type="EMBL" id="JAAABI010000002">
    <property type="protein sequence ID" value="NAY91890.1"/>
    <property type="molecule type" value="Genomic_DNA"/>
</dbReference>
<keyword evidence="2" id="KW-1185">Reference proteome</keyword>
<evidence type="ECO:0000313" key="1">
    <source>
        <dbReference type="EMBL" id="NAY91890.1"/>
    </source>
</evidence>
<name>A0A964TBM6_9FLAO</name>
<reference evidence="1" key="1">
    <citation type="submission" date="2020-01" db="EMBL/GenBank/DDBJ databases">
        <title>Muricauda ochracea sp. nov., isolated from a tidal flat of Garorim bay in Korea.</title>
        <authorList>
            <person name="Kim D."/>
            <person name="Yoo Y."/>
            <person name="Kim J.-J."/>
        </authorList>
    </citation>
    <scope>NUCLEOTIDE SEQUENCE</scope>
    <source>
        <strain evidence="1">JGD-17</strain>
    </source>
</reference>
<protein>
    <recommendedName>
        <fullName evidence="3">Adhesin domain-containing protein</fullName>
    </recommendedName>
</protein>
<dbReference type="RefSeq" id="WP_166523287.1">
    <property type="nucleotide sequence ID" value="NZ_JAAABI010000002.1"/>
</dbReference>
<gene>
    <name evidence="1" type="ORF">GTQ34_08170</name>
</gene>
<organism evidence="1 2">
    <name type="scientific">Flagellimonas ochracea</name>
    <dbReference type="NCBI Taxonomy" id="2696472"/>
    <lineage>
        <taxon>Bacteria</taxon>
        <taxon>Pseudomonadati</taxon>
        <taxon>Bacteroidota</taxon>
        <taxon>Flavobacteriia</taxon>
        <taxon>Flavobacteriales</taxon>
        <taxon>Flavobacteriaceae</taxon>
        <taxon>Flagellimonas</taxon>
    </lineage>
</organism>
<evidence type="ECO:0008006" key="3">
    <source>
        <dbReference type="Google" id="ProtNLM"/>
    </source>
</evidence>
<comment type="caution">
    <text evidence="1">The sequence shown here is derived from an EMBL/GenBank/DDBJ whole genome shotgun (WGS) entry which is preliminary data.</text>
</comment>
<accession>A0A964TBM6</accession>
<evidence type="ECO:0000313" key="2">
    <source>
        <dbReference type="Proteomes" id="UP000667650"/>
    </source>
</evidence>
<dbReference type="Proteomes" id="UP000667650">
    <property type="component" value="Unassembled WGS sequence"/>
</dbReference>
<sequence length="206" mass="23021">MRALFFLLGFFLLGSLNGQKLVEKGLIGPHIESIHINAHFCYQIEVNTHQGDEIQVLANIEGEYTKDLLVGLTESGNTVFVDAGFQPNFINPNDKLSAHKVISIALQVTLPEYKEVHIYGTNSNTKVSGNFRKLEIKIADGRCVLQDVIEHVVVTTQKADIFLNIPKGDVTAKSLYGEIHEEFIPTGDYRYILNTVEGNIHLKKTK</sequence>
<dbReference type="AlphaFoldDB" id="A0A964TBM6"/>
<proteinExistence type="predicted"/>